<dbReference type="InterPro" id="IPR048366">
    <property type="entry name" value="TNP-like_GBD"/>
</dbReference>
<sequence>MQVAMVRGIYGKWKVPIYLNFDQKMTPEILMDIIKKMHEAGYLIKAACSDMGGWNQETLEFHMKSLGYHIPLTQMKRIFFLADAPHCLKLTRNWLLDTGFVLSDGSIADKKPLEALVKLVSSPQNPLEVTSCYKLTEAHMKCEKTSRQSVRLAAQLLSHSTAVALQRYLPGDDPEAALRLSKVIGTINSWFDVFNSYILYSTPLKSAYGTHLVEQDKCLDDMYHLMSTMHCGEKKFLQVFQKAIMISIKSLQMLRVELELRFEKKFILTHRLNQDLLEIFFWPNPNKRWTS</sequence>
<protein>
    <submittedName>
        <fullName evidence="3">Transposable element P transposase</fullName>
    </submittedName>
</protein>
<dbReference type="Pfam" id="PF21787">
    <property type="entry name" value="TNP-like_RNaseH_N"/>
    <property type="match status" value="1"/>
</dbReference>
<proteinExistence type="predicted"/>
<evidence type="ECO:0000313" key="4">
    <source>
        <dbReference type="Proteomes" id="UP001219518"/>
    </source>
</evidence>
<comment type="caution">
    <text evidence="3">The sequence shown here is derived from an EMBL/GenBank/DDBJ whole genome shotgun (WGS) entry which is preliminary data.</text>
</comment>
<dbReference type="AlphaFoldDB" id="A0AAE1HCM8"/>
<keyword evidence="4" id="KW-1185">Reference proteome</keyword>
<feature type="domain" description="Transposable element P transposase-like GTP-binding insertion" evidence="2">
    <location>
        <begin position="86"/>
        <end position="205"/>
    </location>
</feature>
<dbReference type="InterPro" id="IPR048365">
    <property type="entry name" value="TNP-like_RNaseH_N"/>
</dbReference>
<evidence type="ECO:0000259" key="2">
    <source>
        <dbReference type="Pfam" id="PF21788"/>
    </source>
</evidence>
<name>A0AAE1HCM8_9NEOP</name>
<gene>
    <name evidence="3" type="ORF">KUF71_001051</name>
</gene>
<reference evidence="3" key="2">
    <citation type="journal article" date="2023" name="BMC Genomics">
        <title>Pest status, molecular evolution, and epigenetic factors derived from the genome assembly of Frankliniella fusca, a thysanopteran phytovirus vector.</title>
        <authorList>
            <person name="Catto M.A."/>
            <person name="Labadie P.E."/>
            <person name="Jacobson A.L."/>
            <person name="Kennedy G.G."/>
            <person name="Srinivasan R."/>
            <person name="Hunt B.G."/>
        </authorList>
    </citation>
    <scope>NUCLEOTIDE SEQUENCE</scope>
    <source>
        <strain evidence="3">PL_HMW_Pooled</strain>
    </source>
</reference>
<accession>A0AAE1HCM8</accession>
<dbReference type="Proteomes" id="UP001219518">
    <property type="component" value="Unassembled WGS sequence"/>
</dbReference>
<evidence type="ECO:0000313" key="3">
    <source>
        <dbReference type="EMBL" id="KAK3918927.1"/>
    </source>
</evidence>
<reference evidence="3" key="1">
    <citation type="submission" date="2021-07" db="EMBL/GenBank/DDBJ databases">
        <authorList>
            <person name="Catto M.A."/>
            <person name="Jacobson A."/>
            <person name="Kennedy G."/>
            <person name="Labadie P."/>
            <person name="Hunt B.G."/>
            <person name="Srinivasan R."/>
        </authorList>
    </citation>
    <scope>NUCLEOTIDE SEQUENCE</scope>
    <source>
        <strain evidence="3">PL_HMW_Pooled</strain>
        <tissue evidence="3">Head</tissue>
    </source>
</reference>
<feature type="domain" description="Transposable element P transposase-like RNase H" evidence="1">
    <location>
        <begin position="3"/>
        <end position="60"/>
    </location>
</feature>
<dbReference type="EMBL" id="JAHWGI010000968">
    <property type="protein sequence ID" value="KAK3918927.1"/>
    <property type="molecule type" value="Genomic_DNA"/>
</dbReference>
<dbReference type="Pfam" id="PF21788">
    <property type="entry name" value="TNP-like_GBD"/>
    <property type="match status" value="1"/>
</dbReference>
<evidence type="ECO:0000259" key="1">
    <source>
        <dbReference type="Pfam" id="PF21787"/>
    </source>
</evidence>
<organism evidence="3 4">
    <name type="scientific">Frankliniella fusca</name>
    <dbReference type="NCBI Taxonomy" id="407009"/>
    <lineage>
        <taxon>Eukaryota</taxon>
        <taxon>Metazoa</taxon>
        <taxon>Ecdysozoa</taxon>
        <taxon>Arthropoda</taxon>
        <taxon>Hexapoda</taxon>
        <taxon>Insecta</taxon>
        <taxon>Pterygota</taxon>
        <taxon>Neoptera</taxon>
        <taxon>Paraneoptera</taxon>
        <taxon>Thysanoptera</taxon>
        <taxon>Terebrantia</taxon>
        <taxon>Thripoidea</taxon>
        <taxon>Thripidae</taxon>
        <taxon>Frankliniella</taxon>
    </lineage>
</organism>